<accession>A0AAW0CYG3</accession>
<proteinExistence type="predicted"/>
<dbReference type="AlphaFoldDB" id="A0AAW0CYG3"/>
<name>A0AAW0CYG3_9AGAR</name>
<dbReference type="InterPro" id="IPR027948">
    <property type="entry name" value="DUF4436"/>
</dbReference>
<reference evidence="2 3" key="1">
    <citation type="journal article" date="2024" name="J Genomics">
        <title>Draft genome sequencing and assembly of Favolaschia claudopus CIRM-BRFM 2984 isolated from oak limbs.</title>
        <authorList>
            <person name="Navarro D."/>
            <person name="Drula E."/>
            <person name="Chaduli D."/>
            <person name="Cazenave R."/>
            <person name="Ahrendt S."/>
            <person name="Wang J."/>
            <person name="Lipzen A."/>
            <person name="Daum C."/>
            <person name="Barry K."/>
            <person name="Grigoriev I.V."/>
            <person name="Favel A."/>
            <person name="Rosso M.N."/>
            <person name="Martin F."/>
        </authorList>
    </citation>
    <scope>NUCLEOTIDE SEQUENCE [LARGE SCALE GENOMIC DNA]</scope>
    <source>
        <strain evidence="2 3">CIRM-BRFM 2984</strain>
    </source>
</reference>
<dbReference type="Proteomes" id="UP001362999">
    <property type="component" value="Unassembled WGS sequence"/>
</dbReference>
<keyword evidence="3" id="KW-1185">Reference proteome</keyword>
<feature type="transmembrane region" description="Helical" evidence="1">
    <location>
        <begin position="20"/>
        <end position="45"/>
    </location>
</feature>
<evidence type="ECO:0000256" key="1">
    <source>
        <dbReference type="SAM" id="Phobius"/>
    </source>
</evidence>
<dbReference type="EMBL" id="JAWWNJ010000011">
    <property type="protein sequence ID" value="KAK7045008.1"/>
    <property type="molecule type" value="Genomic_DNA"/>
</dbReference>
<dbReference type="Pfam" id="PF14494">
    <property type="entry name" value="DUF4436"/>
    <property type="match status" value="1"/>
</dbReference>
<feature type="transmembrane region" description="Helical" evidence="1">
    <location>
        <begin position="272"/>
        <end position="294"/>
    </location>
</feature>
<evidence type="ECO:0000313" key="3">
    <source>
        <dbReference type="Proteomes" id="UP001362999"/>
    </source>
</evidence>
<keyword evidence="1" id="KW-0812">Transmembrane</keyword>
<sequence>MKLGVRSLAERASSLNKLVFFWLVSIFLVATVTISFLVAVSHLVIKPLHVVTPAQLLDLAVEIAAADPIQRTFTMDWFPVGRNVCITGMESPFGLADIFINDGYLDSTTPTFEAFPPYSPVYQYNATAACNEHVAPLFPTFRTVSKIIGTNPLVDPRHGESQSSLQQYPFDVYYAPVYVEAVDHATGKHIGTQIARSFGAAVNFDIQIVYSGSFTTVPQGEIATPNVLFVLEIRRSMATKVFVLAIAVTDWLVAIAFVVICASTTVFHHHDLYTELFVLPVGAVFALTSVRANFPGAPVGFGMSSSFD</sequence>
<gene>
    <name evidence="2" type="ORF">R3P38DRAFT_2508435</name>
</gene>
<comment type="caution">
    <text evidence="2">The sequence shown here is derived from an EMBL/GenBank/DDBJ whole genome shotgun (WGS) entry which is preliminary data.</text>
</comment>
<organism evidence="2 3">
    <name type="scientific">Favolaschia claudopus</name>
    <dbReference type="NCBI Taxonomy" id="2862362"/>
    <lineage>
        <taxon>Eukaryota</taxon>
        <taxon>Fungi</taxon>
        <taxon>Dikarya</taxon>
        <taxon>Basidiomycota</taxon>
        <taxon>Agaricomycotina</taxon>
        <taxon>Agaricomycetes</taxon>
        <taxon>Agaricomycetidae</taxon>
        <taxon>Agaricales</taxon>
        <taxon>Marasmiineae</taxon>
        <taxon>Mycenaceae</taxon>
        <taxon>Favolaschia</taxon>
    </lineage>
</organism>
<evidence type="ECO:0000313" key="2">
    <source>
        <dbReference type="EMBL" id="KAK7045008.1"/>
    </source>
</evidence>
<protein>
    <submittedName>
        <fullName evidence="2">Uncharacterized protein</fullName>
    </submittedName>
</protein>
<keyword evidence="1" id="KW-0472">Membrane</keyword>
<feature type="transmembrane region" description="Helical" evidence="1">
    <location>
        <begin position="241"/>
        <end position="266"/>
    </location>
</feature>
<keyword evidence="1" id="KW-1133">Transmembrane helix</keyword>